<reference evidence="9 10" key="1">
    <citation type="journal article" date="2014" name="BMC Genomics">
        <title>Complete genome sequence of producer of the glycopeptide antibiotic Aculeximycin Kutzneria albida DSM 43870T, a representative of minor genus of Pseudonocardiaceae.</title>
        <authorList>
            <person name="Rebets Y."/>
            <person name="Tokovenko B."/>
            <person name="Lushchyk I."/>
            <person name="Ruckert C."/>
            <person name="Zaburannyi N."/>
            <person name="Bechthold A."/>
            <person name="Kalinowski J."/>
            <person name="Luzhetskyy A."/>
        </authorList>
    </citation>
    <scope>NUCLEOTIDE SEQUENCE [LARGE SCALE GENOMIC DNA]</scope>
    <source>
        <strain evidence="9">DSM 43870</strain>
    </source>
</reference>
<keyword evidence="4 7" id="KW-0812">Transmembrane</keyword>
<sequence>MHTFFSWQRDLALGVRLAAGGGRRGWIRLGLTALGIGFAVGVLLIGASVPTIVAGQSARGMAQSASTVVLPGVDPLYFRNSALDDYRGVRLTGYWVSPSGPSSPKPPGVDKLPGAGEAVVSPALADLLASEAGAALRPRFPNGVIGVIADNGLKGPAEYRFYVGTPDHGTIDQGWNPVYSFGDMDAVHEVVPAVWLLAVVGLVALLFPVLVFVSTSTRLAGAARDRRLAALRLVGGSAQQVCRIAAGEALLGAVVGLFVGAVLFLLGCGFVEQIDLFGVSAFAADVLPVPALVGVIVVAVPALAVVSSLIAMRRTTVEPLGVVRLGRPARRRLWWRPVPVVIGLALLLSQGGASGAMRTDALVAGVCTFLLGVPLLLPWLLERTVVHLVGGAPSWQLAIRRMQLDSGTPARVVGGIAVVLAGGIALQSVIAGVGASVGAPMERAGLTGRSNVQLADVSVEDLEAWASRLRGLPAVRGVLPQTTLQVSDPGSGESTQLTIASCESLLARLPLGHCSDGDAFLVGSGWSPRPGQQVVVRSYGQSRSTAPWMLPISTASAVQIGSGTAAPQTPLFGVLATPGAFRGMTVPPGDMSIQVQLRDSDPAGADQVANAVTALGWRAQVDDGGATTVSDQVRQFRTVRNAVLLGSGITLLLAGASLLVLAVEQVRERRRQLAVLAASGVPVRTLARSILWQNLVPVLIATAVAVLTGLVLGAFLLGVISRPVVFNWAGVVLLTSSAAALVLGVTAATLPTLRRASRPVELRAE</sequence>
<feature type="transmembrane region" description="Helical" evidence="7">
    <location>
        <begin position="361"/>
        <end position="381"/>
    </location>
</feature>
<keyword evidence="3" id="KW-1003">Cell membrane</keyword>
<feature type="transmembrane region" description="Helical" evidence="7">
    <location>
        <begin position="695"/>
        <end position="720"/>
    </location>
</feature>
<evidence type="ECO:0000256" key="4">
    <source>
        <dbReference type="ARBA" id="ARBA00022692"/>
    </source>
</evidence>
<comment type="similarity">
    <text evidence="2">Belongs to the ABC-4 integral membrane protein family. LolC/E subfamily.</text>
</comment>
<dbReference type="STRING" id="1449976.KALB_8401"/>
<dbReference type="PANTHER" id="PTHR30489">
    <property type="entry name" value="LIPOPROTEIN-RELEASING SYSTEM TRANSMEMBRANE PROTEIN LOLE"/>
    <property type="match status" value="1"/>
</dbReference>
<dbReference type="PATRIC" id="fig|1449976.3.peg.8437"/>
<evidence type="ECO:0000256" key="5">
    <source>
        <dbReference type="ARBA" id="ARBA00022989"/>
    </source>
</evidence>
<evidence type="ECO:0000256" key="6">
    <source>
        <dbReference type="ARBA" id="ARBA00023136"/>
    </source>
</evidence>
<dbReference type="RefSeq" id="WP_025361550.1">
    <property type="nucleotide sequence ID" value="NZ_CP007155.1"/>
</dbReference>
<dbReference type="Pfam" id="PF02687">
    <property type="entry name" value="FtsX"/>
    <property type="match status" value="1"/>
</dbReference>
<gene>
    <name evidence="9" type="ORF">KALB_8401</name>
</gene>
<feature type="transmembrane region" description="Helical" evidence="7">
    <location>
        <begin position="410"/>
        <end position="433"/>
    </location>
</feature>
<feature type="transmembrane region" description="Helical" evidence="7">
    <location>
        <begin position="642"/>
        <end position="663"/>
    </location>
</feature>
<feature type="transmembrane region" description="Helical" evidence="7">
    <location>
        <begin position="333"/>
        <end position="349"/>
    </location>
</feature>
<dbReference type="PANTHER" id="PTHR30489:SF0">
    <property type="entry name" value="LIPOPROTEIN-RELEASING SYSTEM TRANSMEMBRANE PROTEIN LOLE"/>
    <property type="match status" value="1"/>
</dbReference>
<evidence type="ECO:0000259" key="8">
    <source>
        <dbReference type="Pfam" id="PF02687"/>
    </source>
</evidence>
<protein>
    <recommendedName>
        <fullName evidence="8">ABC3 transporter permease C-terminal domain-containing protein</fullName>
    </recommendedName>
</protein>
<evidence type="ECO:0000256" key="3">
    <source>
        <dbReference type="ARBA" id="ARBA00022475"/>
    </source>
</evidence>
<dbReference type="KEGG" id="kal:KALB_8401"/>
<evidence type="ECO:0000313" key="9">
    <source>
        <dbReference type="EMBL" id="AHI01758.1"/>
    </source>
</evidence>
<dbReference type="InterPro" id="IPR051447">
    <property type="entry name" value="Lipoprotein-release_system"/>
</dbReference>
<accession>W5WLN1</accession>
<feature type="transmembrane region" description="Helical" evidence="7">
    <location>
        <begin position="726"/>
        <end position="750"/>
    </location>
</feature>
<dbReference type="eggNOG" id="COG4591">
    <property type="taxonomic scope" value="Bacteria"/>
</dbReference>
<keyword evidence="5 7" id="KW-1133">Transmembrane helix</keyword>
<keyword evidence="10" id="KW-1185">Reference proteome</keyword>
<dbReference type="InterPro" id="IPR003838">
    <property type="entry name" value="ABC3_permease_C"/>
</dbReference>
<dbReference type="HOGENOM" id="CLU_021084_0_0_11"/>
<dbReference type="GO" id="GO:0044874">
    <property type="term" value="P:lipoprotein localization to outer membrane"/>
    <property type="evidence" value="ECO:0007669"/>
    <property type="project" value="TreeGrafter"/>
</dbReference>
<evidence type="ECO:0000256" key="7">
    <source>
        <dbReference type="SAM" id="Phobius"/>
    </source>
</evidence>
<dbReference type="GO" id="GO:0098797">
    <property type="term" value="C:plasma membrane protein complex"/>
    <property type="evidence" value="ECO:0007669"/>
    <property type="project" value="TreeGrafter"/>
</dbReference>
<comment type="subcellular location">
    <subcellularLocation>
        <location evidence="1">Cell membrane</location>
        <topology evidence="1">Multi-pass membrane protein</topology>
    </subcellularLocation>
</comment>
<dbReference type="OrthoDB" id="3654456at2"/>
<feature type="domain" description="ABC3 transporter permease C-terminal" evidence="8">
    <location>
        <begin position="647"/>
        <end position="758"/>
    </location>
</feature>
<feature type="transmembrane region" description="Helical" evidence="7">
    <location>
        <begin position="26"/>
        <end position="49"/>
    </location>
</feature>
<keyword evidence="6 7" id="KW-0472">Membrane</keyword>
<evidence type="ECO:0000256" key="2">
    <source>
        <dbReference type="ARBA" id="ARBA00005236"/>
    </source>
</evidence>
<feature type="transmembrane region" description="Helical" evidence="7">
    <location>
        <begin position="193"/>
        <end position="214"/>
    </location>
</feature>
<evidence type="ECO:0000256" key="1">
    <source>
        <dbReference type="ARBA" id="ARBA00004651"/>
    </source>
</evidence>
<feature type="transmembrane region" description="Helical" evidence="7">
    <location>
        <begin position="291"/>
        <end position="312"/>
    </location>
</feature>
<name>W5WLN1_9PSEU</name>
<dbReference type="AlphaFoldDB" id="W5WLN1"/>
<feature type="transmembrane region" description="Helical" evidence="7">
    <location>
        <begin position="249"/>
        <end position="271"/>
    </location>
</feature>
<proteinExistence type="inferred from homology"/>
<dbReference type="EMBL" id="CP007155">
    <property type="protein sequence ID" value="AHI01758.1"/>
    <property type="molecule type" value="Genomic_DNA"/>
</dbReference>
<dbReference type="Proteomes" id="UP000019225">
    <property type="component" value="Chromosome"/>
</dbReference>
<evidence type="ECO:0000313" key="10">
    <source>
        <dbReference type="Proteomes" id="UP000019225"/>
    </source>
</evidence>
<organism evidence="9 10">
    <name type="scientific">Kutzneria albida DSM 43870</name>
    <dbReference type="NCBI Taxonomy" id="1449976"/>
    <lineage>
        <taxon>Bacteria</taxon>
        <taxon>Bacillati</taxon>
        <taxon>Actinomycetota</taxon>
        <taxon>Actinomycetes</taxon>
        <taxon>Pseudonocardiales</taxon>
        <taxon>Pseudonocardiaceae</taxon>
        <taxon>Kutzneria</taxon>
    </lineage>
</organism>